<evidence type="ECO:0000256" key="4">
    <source>
        <dbReference type="ARBA" id="ARBA00023163"/>
    </source>
</evidence>
<organism evidence="6 7">
    <name type="scientific">Endozoicomonas numazuensis</name>
    <dbReference type="NCBI Taxonomy" id="1137799"/>
    <lineage>
        <taxon>Bacteria</taxon>
        <taxon>Pseudomonadati</taxon>
        <taxon>Pseudomonadota</taxon>
        <taxon>Gammaproteobacteria</taxon>
        <taxon>Oceanospirillales</taxon>
        <taxon>Endozoicomonadaceae</taxon>
        <taxon>Endozoicomonas</taxon>
    </lineage>
</organism>
<protein>
    <recommendedName>
        <fullName evidence="5">HTH lysR-type domain-containing protein</fullName>
    </recommendedName>
</protein>
<dbReference type="NCBIfam" id="TIGR03298">
    <property type="entry name" value="argP"/>
    <property type="match status" value="1"/>
</dbReference>
<dbReference type="NCBIfam" id="NF009888">
    <property type="entry name" value="PRK13348.1"/>
    <property type="match status" value="1"/>
</dbReference>
<evidence type="ECO:0000313" key="6">
    <source>
        <dbReference type="EMBL" id="KEQ14035.1"/>
    </source>
</evidence>
<evidence type="ECO:0000259" key="5">
    <source>
        <dbReference type="PROSITE" id="PS50931"/>
    </source>
</evidence>
<dbReference type="GO" id="GO:0003677">
    <property type="term" value="F:DNA binding"/>
    <property type="evidence" value="ECO:0007669"/>
    <property type="project" value="UniProtKB-KW"/>
</dbReference>
<name>A0A081N6G2_9GAMM</name>
<dbReference type="Pfam" id="PF03466">
    <property type="entry name" value="LysR_substrate"/>
    <property type="match status" value="1"/>
</dbReference>
<dbReference type="OrthoDB" id="3252676at2"/>
<dbReference type="PANTHER" id="PTHR30579:SF2">
    <property type="entry name" value="HTH-TYPE TRANSCRIPTIONAL REGULATOR ARGP"/>
    <property type="match status" value="1"/>
</dbReference>
<keyword evidence="7" id="KW-1185">Reference proteome</keyword>
<evidence type="ECO:0000256" key="1">
    <source>
        <dbReference type="ARBA" id="ARBA00009437"/>
    </source>
</evidence>
<dbReference type="InterPro" id="IPR017685">
    <property type="entry name" value="ArgP"/>
</dbReference>
<dbReference type="Gene3D" id="3.40.190.290">
    <property type="match status" value="1"/>
</dbReference>
<dbReference type="Proteomes" id="UP000028073">
    <property type="component" value="Unassembled WGS sequence"/>
</dbReference>
<dbReference type="InterPro" id="IPR000847">
    <property type="entry name" value="LysR_HTH_N"/>
</dbReference>
<keyword evidence="4" id="KW-0804">Transcription</keyword>
<keyword evidence="2" id="KW-0805">Transcription regulation</keyword>
<dbReference type="eggNOG" id="COG0583">
    <property type="taxonomic scope" value="Bacteria"/>
</dbReference>
<dbReference type="GO" id="GO:0003700">
    <property type="term" value="F:DNA-binding transcription factor activity"/>
    <property type="evidence" value="ECO:0007669"/>
    <property type="project" value="InterPro"/>
</dbReference>
<keyword evidence="3" id="KW-0238">DNA-binding</keyword>
<comment type="similarity">
    <text evidence="1">Belongs to the LysR transcriptional regulatory family.</text>
</comment>
<dbReference type="AlphaFoldDB" id="A0A081N6G2"/>
<dbReference type="PRINTS" id="PR00039">
    <property type="entry name" value="HTHLYSR"/>
</dbReference>
<comment type="caution">
    <text evidence="6">The sequence shown here is derived from an EMBL/GenBank/DDBJ whole genome shotgun (WGS) entry which is preliminary data.</text>
</comment>
<dbReference type="SUPFAM" id="SSF46785">
    <property type="entry name" value="Winged helix' DNA-binding domain"/>
    <property type="match status" value="1"/>
</dbReference>
<dbReference type="Gene3D" id="1.10.10.10">
    <property type="entry name" value="Winged helix-like DNA-binding domain superfamily/Winged helix DNA-binding domain"/>
    <property type="match status" value="1"/>
</dbReference>
<sequence>MFDYKLLDALAAVITHGSFEKAAQVLAITQSAVSQRIKLLEQRMGRPLLIRSSPVKPSPAGRQLLRHAQQVQSLESQLMETLSGEKTVNWQTVRLAVNADSLATWLPAVLKGLFEHEILTELTVNDQDVTTEYLKKGEVMGCLASSARVVQGCHCEFLGNMEYIAVATPKFYQTFHKEPFSKVPTVHFGRQDELQNRFLKKYFQLEPGQFPAHILPSVEAILEAARSGIAYGIVPRMQASPYLLDNELVEMTPGKSLSVPLYWHYWQLETTVLKRVSTLMTREARKQLQCFQ</sequence>
<evidence type="ECO:0000256" key="2">
    <source>
        <dbReference type="ARBA" id="ARBA00023015"/>
    </source>
</evidence>
<gene>
    <name evidence="6" type="ORF">GZ78_25695</name>
</gene>
<accession>A0A081N6G2</accession>
<dbReference type="RefSeq" id="WP_034841827.1">
    <property type="nucleotide sequence ID" value="NZ_JOKH01000008.1"/>
</dbReference>
<dbReference type="InterPro" id="IPR050176">
    <property type="entry name" value="LTTR"/>
</dbReference>
<dbReference type="InterPro" id="IPR036388">
    <property type="entry name" value="WH-like_DNA-bd_sf"/>
</dbReference>
<evidence type="ECO:0000256" key="3">
    <source>
        <dbReference type="ARBA" id="ARBA00023125"/>
    </source>
</evidence>
<proteinExistence type="inferred from homology"/>
<dbReference type="NCBIfam" id="NF002964">
    <property type="entry name" value="PRK03635.1"/>
    <property type="match status" value="1"/>
</dbReference>
<dbReference type="PANTHER" id="PTHR30579">
    <property type="entry name" value="TRANSCRIPTIONAL REGULATOR"/>
    <property type="match status" value="1"/>
</dbReference>
<feature type="domain" description="HTH lysR-type" evidence="5">
    <location>
        <begin position="2"/>
        <end position="58"/>
    </location>
</feature>
<dbReference type="PROSITE" id="PS50931">
    <property type="entry name" value="HTH_LYSR"/>
    <property type="match status" value="1"/>
</dbReference>
<dbReference type="InterPro" id="IPR005119">
    <property type="entry name" value="LysR_subst-bd"/>
</dbReference>
<evidence type="ECO:0000313" key="7">
    <source>
        <dbReference type="Proteomes" id="UP000028073"/>
    </source>
</evidence>
<dbReference type="Pfam" id="PF00126">
    <property type="entry name" value="HTH_1"/>
    <property type="match status" value="1"/>
</dbReference>
<dbReference type="EMBL" id="JOKH01000008">
    <property type="protein sequence ID" value="KEQ14035.1"/>
    <property type="molecule type" value="Genomic_DNA"/>
</dbReference>
<dbReference type="STRING" id="1137799.GZ78_25695"/>
<dbReference type="SUPFAM" id="SSF53850">
    <property type="entry name" value="Periplasmic binding protein-like II"/>
    <property type="match status" value="1"/>
</dbReference>
<reference evidence="6 7" key="1">
    <citation type="submission" date="2014-06" db="EMBL/GenBank/DDBJ databases">
        <title>Whole Genome Sequences of Three Symbiotic Endozoicomonas Bacteria.</title>
        <authorList>
            <person name="Neave M.J."/>
            <person name="Apprill A."/>
            <person name="Voolstra C.R."/>
        </authorList>
    </citation>
    <scope>NUCLEOTIDE SEQUENCE [LARGE SCALE GENOMIC DNA]</scope>
    <source>
        <strain evidence="6 7">DSM 25634</strain>
    </source>
</reference>
<dbReference type="InterPro" id="IPR036390">
    <property type="entry name" value="WH_DNA-bd_sf"/>
</dbReference>